<comment type="subunit">
    <text evidence="7">Associated with the spliceosome.</text>
</comment>
<organism evidence="10 11">
    <name type="scientific">Sporothrix schenckii (strain ATCC 58251 / de Perez 2211183)</name>
    <name type="common">Rose-picker's disease fungus</name>
    <dbReference type="NCBI Taxonomy" id="1391915"/>
    <lineage>
        <taxon>Eukaryota</taxon>
        <taxon>Fungi</taxon>
        <taxon>Dikarya</taxon>
        <taxon>Ascomycota</taxon>
        <taxon>Pezizomycotina</taxon>
        <taxon>Sordariomycetes</taxon>
        <taxon>Sordariomycetidae</taxon>
        <taxon>Ophiostomatales</taxon>
        <taxon>Ophiostomataceae</taxon>
        <taxon>Sporothrix</taxon>
    </lineage>
</organism>
<dbReference type="GO" id="GO:0000398">
    <property type="term" value="P:mRNA splicing, via spliceosome"/>
    <property type="evidence" value="ECO:0007669"/>
    <property type="project" value="UniProtKB-UniRule"/>
</dbReference>
<dbReference type="GO" id="GO:0030628">
    <property type="term" value="F:pre-mRNA 3'-splice site binding"/>
    <property type="evidence" value="ECO:0007669"/>
    <property type="project" value="UniProtKB-UniRule"/>
</dbReference>
<feature type="compositionally biased region" description="Basic residues" evidence="8">
    <location>
        <begin position="532"/>
        <end position="544"/>
    </location>
</feature>
<evidence type="ECO:0000256" key="6">
    <source>
        <dbReference type="ARBA" id="ARBA00023242"/>
    </source>
</evidence>
<keyword evidence="11" id="KW-1185">Reference proteome</keyword>
<evidence type="ECO:0000256" key="2">
    <source>
        <dbReference type="ARBA" id="ARBA00007203"/>
    </source>
</evidence>
<feature type="compositionally biased region" description="Basic and acidic residues" evidence="8">
    <location>
        <begin position="500"/>
        <end position="513"/>
    </location>
</feature>
<comment type="subcellular location">
    <subcellularLocation>
        <location evidence="1 7">Nucleus</location>
    </subcellularLocation>
</comment>
<sequence>MSMLGRQSPDERDDRLGGSRSATGPSRKEENVYIPQFITKRPFYAINEEEESASAAADSAAEGTANITRSGSRDYLEHQRLRKTEQDSKWYQRGKNAGPVATKYRKGACENCGSMSHAKRDCFHRPRARLAKYTGEDIQADELVEDVKLSWDAKRDRWLGFDPRDYAGMMAQRERMNEARRVLVEKATAAAGGGGSSSGGTGDKSKDGAEAGDGGALVKAAGDDGTRYTEDTELGVSRKNGAADLRMREDTARYLVNLDVDSAKYDPKRRKIVDGGAFLDDSARLFAEENFAKASGDAEAFEKAERYAWEVHDKTGDASLHMQANPTAAAHRRKLDQEEARRKQKELDDLMREKYGVAPSDAIPGLDEKESSSGSGGGGGGGGGQVPLAAKKKAALLATAVASSEHFVEYDESGHVKDKYQAKRADRSKYAEDVFPLNHTSVWGSWWSNFQWGYACCHSFVRNSYCTGADGKAAWERAERQRLGDWGDNDEKDEKDEEADSGRGERRMLKEAGDEGDAPSDDDQRRRDSSPPRKRKKERSSRDD</sequence>
<feature type="region of interest" description="Disordered" evidence="8">
    <location>
        <begin position="318"/>
        <end position="385"/>
    </location>
</feature>
<feature type="region of interest" description="Disordered" evidence="8">
    <location>
        <begin position="484"/>
        <end position="544"/>
    </location>
</feature>
<keyword evidence="4 7" id="KW-0747">Spliceosome</keyword>
<dbReference type="Pfam" id="PF11708">
    <property type="entry name" value="Slu7"/>
    <property type="match status" value="1"/>
</dbReference>
<dbReference type="STRING" id="1391915.U7PUR8"/>
<dbReference type="PANTHER" id="PTHR12942">
    <property type="entry name" value="STEP II SPLICING FACTOR SLU7"/>
    <property type="match status" value="1"/>
</dbReference>
<evidence type="ECO:0000256" key="4">
    <source>
        <dbReference type="ARBA" id="ARBA00022728"/>
    </source>
</evidence>
<dbReference type="PANTHER" id="PTHR12942:SF2">
    <property type="entry name" value="PRE-MRNA-SPLICING FACTOR SLU7"/>
    <property type="match status" value="1"/>
</dbReference>
<evidence type="ECO:0000313" key="10">
    <source>
        <dbReference type="EMBL" id="ERS98225.1"/>
    </source>
</evidence>
<feature type="compositionally biased region" description="Acidic residues" evidence="8">
    <location>
        <begin position="487"/>
        <end position="499"/>
    </location>
</feature>
<feature type="compositionally biased region" description="Basic and acidic residues" evidence="8">
    <location>
        <begin position="335"/>
        <end position="355"/>
    </location>
</feature>
<keyword evidence="5 7" id="KW-0508">mRNA splicing</keyword>
<comment type="function">
    <text evidence="7">Involved in pre-mRNA splicing.</text>
</comment>
<feature type="compositionally biased region" description="Basic and acidic residues" evidence="8">
    <location>
        <begin position="522"/>
        <end position="531"/>
    </location>
</feature>
<dbReference type="EMBL" id="KI440846">
    <property type="protein sequence ID" value="ERS98225.1"/>
    <property type="molecule type" value="Genomic_DNA"/>
</dbReference>
<evidence type="ECO:0000256" key="3">
    <source>
        <dbReference type="ARBA" id="ARBA00022664"/>
    </source>
</evidence>
<dbReference type="HOGENOM" id="CLU_019317_3_1_1"/>
<evidence type="ECO:0000313" key="11">
    <source>
        <dbReference type="Proteomes" id="UP000018087"/>
    </source>
</evidence>
<evidence type="ECO:0000256" key="5">
    <source>
        <dbReference type="ARBA" id="ARBA00023187"/>
    </source>
</evidence>
<keyword evidence="6 7" id="KW-0539">Nucleus</keyword>
<dbReference type="OrthoDB" id="249612at2759"/>
<feature type="compositionally biased region" description="Basic and acidic residues" evidence="8">
    <location>
        <begin position="221"/>
        <end position="230"/>
    </location>
</feature>
<feature type="region of interest" description="Disordered" evidence="8">
    <location>
        <begin position="49"/>
        <end position="76"/>
    </location>
</feature>
<dbReference type="AlphaFoldDB" id="U7PUR8"/>
<dbReference type="GO" id="GO:0005681">
    <property type="term" value="C:spliceosomal complex"/>
    <property type="evidence" value="ECO:0007669"/>
    <property type="project" value="UniProtKB-UniRule"/>
</dbReference>
<proteinExistence type="inferred from homology"/>
<dbReference type="InterPro" id="IPR039974">
    <property type="entry name" value="Splicing_factor_SLU7"/>
</dbReference>
<keyword evidence="3 7" id="KW-0507">mRNA processing</keyword>
<evidence type="ECO:0000259" key="9">
    <source>
        <dbReference type="Pfam" id="PF11708"/>
    </source>
</evidence>
<comment type="similarity">
    <text evidence="2 7">Belongs to the SLU7 family.</text>
</comment>
<feature type="compositionally biased region" description="Gly residues" evidence="8">
    <location>
        <begin position="191"/>
        <end position="202"/>
    </location>
</feature>
<reference evidence="11" key="1">
    <citation type="journal article" date="2014" name="Genome Announc.">
        <title>Genome sequence of the pathogenic fungus Sporothrix schenckii (ATCC 58251).</title>
        <authorList>
            <person name="Cuomo C.A."/>
            <person name="Rodriguez-Del Valle N."/>
            <person name="Perez-Sanchez L."/>
            <person name="Abouelleil A."/>
            <person name="Goldberg J."/>
            <person name="Young S."/>
            <person name="Zeng Q."/>
            <person name="Birren B.W."/>
        </authorList>
    </citation>
    <scope>NUCLEOTIDE SEQUENCE [LARGE SCALE GENOMIC DNA]</scope>
    <source>
        <strain evidence="11">ATCC 58251 / de Perez 2211183</strain>
    </source>
</reference>
<evidence type="ECO:0000256" key="1">
    <source>
        <dbReference type="ARBA" id="ARBA00004123"/>
    </source>
</evidence>
<feature type="compositionally biased region" description="Basic and acidic residues" evidence="8">
    <location>
        <begin position="8"/>
        <end position="17"/>
    </location>
</feature>
<feature type="region of interest" description="Disordered" evidence="8">
    <location>
        <begin position="1"/>
        <end position="33"/>
    </location>
</feature>
<dbReference type="eggNOG" id="KOG2560">
    <property type="taxonomic scope" value="Eukaryota"/>
</dbReference>
<evidence type="ECO:0000256" key="8">
    <source>
        <dbReference type="SAM" id="MobiDB-lite"/>
    </source>
</evidence>
<gene>
    <name evidence="10" type="ORF">HMPREF1624_05008</name>
</gene>
<evidence type="ECO:0000256" key="7">
    <source>
        <dbReference type="RuleBase" id="RU367071"/>
    </source>
</evidence>
<accession>U7PUR8</accession>
<feature type="region of interest" description="Disordered" evidence="8">
    <location>
        <begin position="189"/>
        <end position="233"/>
    </location>
</feature>
<feature type="compositionally biased region" description="Low complexity" evidence="8">
    <location>
        <begin position="53"/>
        <end position="62"/>
    </location>
</feature>
<name>U7PUR8_SPOS1</name>
<feature type="compositionally biased region" description="Gly residues" evidence="8">
    <location>
        <begin position="374"/>
        <end position="385"/>
    </location>
</feature>
<feature type="domain" description="Pre-mRNA-splicing factor SLU7" evidence="9">
    <location>
        <begin position="149"/>
        <end position="445"/>
    </location>
</feature>
<dbReference type="Proteomes" id="UP000018087">
    <property type="component" value="Unassembled WGS sequence"/>
</dbReference>
<protein>
    <recommendedName>
        <fullName evidence="7">Pre-mRNA-splicing factor SLU7</fullName>
    </recommendedName>
</protein>
<dbReference type="InterPro" id="IPR021715">
    <property type="entry name" value="Slu7_dom"/>
</dbReference>